<protein>
    <submittedName>
        <fullName evidence="2">Predicted membrane protein</fullName>
    </submittedName>
</protein>
<evidence type="ECO:0000256" key="1">
    <source>
        <dbReference type="SAM" id="Phobius"/>
    </source>
</evidence>
<sequence length="179" mass="20337">MKILLGILLGVASVAYPLLWYFGREQGWFGWLAVAMLLLWLIRAATQRDRAQKLVSLAVAVFFALVLMFRQPESMYWYPVAVNVLMLFAFGSSLFAKQSLIERLARLQTPDLPPSGVAYTRKVTQIWCVFFVLNGGTAAVLAWLGWHDWWAIYTGIVAYILMGLLLGGEFLYRKLILKV</sequence>
<dbReference type="RefSeq" id="WP_034292202.1">
    <property type="nucleotide sequence ID" value="NZ_CP091519.2"/>
</dbReference>
<keyword evidence="1" id="KW-1133">Transmembrane helix</keyword>
<dbReference type="EMBL" id="UFSO01000003">
    <property type="protein sequence ID" value="SSY80577.1"/>
    <property type="molecule type" value="Genomic_DNA"/>
</dbReference>
<gene>
    <name evidence="2" type="ORF">NCTC10283_02137</name>
</gene>
<evidence type="ECO:0000313" key="2">
    <source>
        <dbReference type="EMBL" id="SSY80577.1"/>
    </source>
</evidence>
<dbReference type="OrthoDB" id="8537043at2"/>
<accession>A0A376BUC7</accession>
<dbReference type="AlphaFoldDB" id="A0A376BUC7"/>
<evidence type="ECO:0000313" key="3">
    <source>
        <dbReference type="Proteomes" id="UP000254209"/>
    </source>
</evidence>
<dbReference type="Proteomes" id="UP000254209">
    <property type="component" value="Unassembled WGS sequence"/>
</dbReference>
<feature type="transmembrane region" description="Helical" evidence="1">
    <location>
        <begin position="150"/>
        <end position="172"/>
    </location>
</feature>
<name>A0A376BUC7_9NEIS</name>
<keyword evidence="1" id="KW-0812">Transmembrane</keyword>
<feature type="transmembrane region" description="Helical" evidence="1">
    <location>
        <begin position="126"/>
        <end position="144"/>
    </location>
</feature>
<organism evidence="2 3">
    <name type="scientific">Alysiella crassa</name>
    <dbReference type="NCBI Taxonomy" id="153491"/>
    <lineage>
        <taxon>Bacteria</taxon>
        <taxon>Pseudomonadati</taxon>
        <taxon>Pseudomonadota</taxon>
        <taxon>Betaproteobacteria</taxon>
        <taxon>Neisseriales</taxon>
        <taxon>Neisseriaceae</taxon>
        <taxon>Alysiella</taxon>
    </lineage>
</organism>
<feature type="transmembrane region" description="Helical" evidence="1">
    <location>
        <begin position="76"/>
        <end position="96"/>
    </location>
</feature>
<feature type="transmembrane region" description="Helical" evidence="1">
    <location>
        <begin position="25"/>
        <end position="42"/>
    </location>
</feature>
<proteinExistence type="predicted"/>
<keyword evidence="1" id="KW-0472">Membrane</keyword>
<dbReference type="STRING" id="1120980.GCA_000745955_00974"/>
<keyword evidence="3" id="KW-1185">Reference proteome</keyword>
<feature type="transmembrane region" description="Helical" evidence="1">
    <location>
        <begin position="54"/>
        <end position="70"/>
    </location>
</feature>
<reference evidence="2 3" key="1">
    <citation type="submission" date="2018-06" db="EMBL/GenBank/DDBJ databases">
        <authorList>
            <consortium name="Pathogen Informatics"/>
            <person name="Doyle S."/>
        </authorList>
    </citation>
    <scope>NUCLEOTIDE SEQUENCE [LARGE SCALE GENOMIC DNA]</scope>
    <source>
        <strain evidence="2 3">NCTC10283</strain>
    </source>
</reference>